<organism evidence="1 2">
    <name type="scientific">Kitasatospora kifunensis</name>
    <name type="common">Streptomyces kifunensis</name>
    <dbReference type="NCBI Taxonomy" id="58351"/>
    <lineage>
        <taxon>Bacteria</taxon>
        <taxon>Bacillati</taxon>
        <taxon>Actinomycetota</taxon>
        <taxon>Actinomycetes</taxon>
        <taxon>Kitasatosporales</taxon>
        <taxon>Streptomycetaceae</taxon>
        <taxon>Kitasatospora</taxon>
    </lineage>
</organism>
<dbReference type="AlphaFoldDB" id="A0A7W7RBM6"/>
<evidence type="ECO:0000313" key="2">
    <source>
        <dbReference type="Proteomes" id="UP000540506"/>
    </source>
</evidence>
<gene>
    <name evidence="1" type="ORF">FHR34_008134</name>
</gene>
<dbReference type="PRINTS" id="PR00507">
    <property type="entry name" value="N12N6MTFRASE"/>
</dbReference>
<name>A0A7W7RBM6_KITKI</name>
<dbReference type="RefSeq" id="WP_184946964.1">
    <property type="nucleotide sequence ID" value="NZ_JACHJV010000004.1"/>
</dbReference>
<dbReference type="Proteomes" id="UP000540506">
    <property type="component" value="Unassembled WGS sequence"/>
</dbReference>
<dbReference type="SUPFAM" id="SSF53335">
    <property type="entry name" value="S-adenosyl-L-methionine-dependent methyltransferases"/>
    <property type="match status" value="1"/>
</dbReference>
<comment type="caution">
    <text evidence="1">The sequence shown here is derived from an EMBL/GenBank/DDBJ whole genome shotgun (WGS) entry which is preliminary data.</text>
</comment>
<keyword evidence="2" id="KW-1185">Reference proteome</keyword>
<reference evidence="1 2" key="1">
    <citation type="submission" date="2020-08" db="EMBL/GenBank/DDBJ databases">
        <title>Sequencing the genomes of 1000 actinobacteria strains.</title>
        <authorList>
            <person name="Klenk H.-P."/>
        </authorList>
    </citation>
    <scope>NUCLEOTIDE SEQUENCE [LARGE SCALE GENOMIC DNA]</scope>
    <source>
        <strain evidence="1 2">DSM 41654</strain>
    </source>
</reference>
<accession>A0A7W7RBM6</accession>
<dbReference type="Gene3D" id="3.40.50.150">
    <property type="entry name" value="Vaccinia Virus protein VP39"/>
    <property type="match status" value="1"/>
</dbReference>
<evidence type="ECO:0000313" key="1">
    <source>
        <dbReference type="EMBL" id="MBB4929035.1"/>
    </source>
</evidence>
<dbReference type="EMBL" id="JACHJV010000004">
    <property type="protein sequence ID" value="MBB4929035.1"/>
    <property type="molecule type" value="Genomic_DNA"/>
</dbReference>
<protein>
    <recommendedName>
        <fullName evidence="3">SAM-dependent methyltransferase</fullName>
    </recommendedName>
</protein>
<dbReference type="InterPro" id="IPR029063">
    <property type="entry name" value="SAM-dependent_MTases_sf"/>
</dbReference>
<proteinExistence type="predicted"/>
<sequence length="260" mass="28340">MLIAKAVCRELELAVCDGPVVRLREGVDPVVADGVHRVLTRSGACWSFRQRAYVFADLYPSGRAAELVERIVARRCAVPRPDRGVVSCPQSIAELLWSEIPHGEGMEALEPSAGHGVLAAEGAARGWVMDCYEIDGDRAADITRAGIARTVGTADFLTIEARAEYDAVVMYPPHRRNVAVEHILHAHRFLRPGGVLGALVSIGIENTAGPAGRKFQELLKCSSYIHVLDDHDFEDGYLLSPTGLRLRAQLLYLYADDAQG</sequence>
<evidence type="ECO:0008006" key="3">
    <source>
        <dbReference type="Google" id="ProtNLM"/>
    </source>
</evidence>